<proteinExistence type="predicted"/>
<dbReference type="GeneID" id="28974225"/>
<dbReference type="PANTHER" id="PTHR31793">
    <property type="entry name" value="4-HYDROXYBENZOYL-COA THIOESTERASE FAMILY MEMBER"/>
    <property type="match status" value="1"/>
</dbReference>
<organism evidence="1 2">
    <name type="scientific">Rhodotorula graminis (strain WP1)</name>
    <dbReference type="NCBI Taxonomy" id="578459"/>
    <lineage>
        <taxon>Eukaryota</taxon>
        <taxon>Fungi</taxon>
        <taxon>Dikarya</taxon>
        <taxon>Basidiomycota</taxon>
        <taxon>Pucciniomycotina</taxon>
        <taxon>Microbotryomycetes</taxon>
        <taxon>Sporidiobolales</taxon>
        <taxon>Sporidiobolaceae</taxon>
        <taxon>Rhodotorula</taxon>
    </lineage>
</organism>
<sequence>MPSAPPALASSAPIGNSQDPAAYLAGRAAAVEYAGERGFPLECAVEIATAWGDQDANAHVNNVVPLRWCETGRGTFMRAVARDIADEQVRADLNGSGRGKGVIFGEVRYRYLRPVFHPDNILVLTHTNTISPKSLTVKTILYSYAQRAPVGQADGVLFAYDYDEAKSCEWDPVVVEGMVARGARKVGFGDGEGKAKL</sequence>
<dbReference type="Gene3D" id="3.10.129.10">
    <property type="entry name" value="Hotdog Thioesterase"/>
    <property type="match status" value="1"/>
</dbReference>
<accession>A0A194SCD4</accession>
<protein>
    <recommendedName>
        <fullName evidence="3">Thioesterase domain-containing protein</fullName>
    </recommendedName>
</protein>
<dbReference type="PANTHER" id="PTHR31793:SF39">
    <property type="entry name" value="THIOESTERASE_THIOL ESTER DEHYDRASE-ISOMERASE"/>
    <property type="match status" value="1"/>
</dbReference>
<name>A0A194SCD4_RHOGW</name>
<dbReference type="EMBL" id="KQ474073">
    <property type="protein sequence ID" value="KPV78264.1"/>
    <property type="molecule type" value="Genomic_DNA"/>
</dbReference>
<reference evidence="1 2" key="1">
    <citation type="journal article" date="2015" name="Front. Microbiol.">
        <title>Genome sequence of the plant growth promoting endophytic yeast Rhodotorula graminis WP1.</title>
        <authorList>
            <person name="Firrincieli A."/>
            <person name="Otillar R."/>
            <person name="Salamov A."/>
            <person name="Schmutz J."/>
            <person name="Khan Z."/>
            <person name="Redman R.S."/>
            <person name="Fleck N.D."/>
            <person name="Lindquist E."/>
            <person name="Grigoriev I.V."/>
            <person name="Doty S.L."/>
        </authorList>
    </citation>
    <scope>NUCLEOTIDE SEQUENCE [LARGE SCALE GENOMIC DNA]</scope>
    <source>
        <strain evidence="1 2">WP1</strain>
    </source>
</reference>
<evidence type="ECO:0000313" key="1">
    <source>
        <dbReference type="EMBL" id="KPV78264.1"/>
    </source>
</evidence>
<dbReference type="SUPFAM" id="SSF54637">
    <property type="entry name" value="Thioesterase/thiol ester dehydrase-isomerase"/>
    <property type="match status" value="1"/>
</dbReference>
<dbReference type="InterPro" id="IPR050563">
    <property type="entry name" value="4-hydroxybenzoyl-CoA_TE"/>
</dbReference>
<keyword evidence="2" id="KW-1185">Reference proteome</keyword>
<dbReference type="CDD" id="cd00586">
    <property type="entry name" value="4HBT"/>
    <property type="match status" value="1"/>
</dbReference>
<dbReference type="AlphaFoldDB" id="A0A194SCD4"/>
<dbReference type="InterPro" id="IPR029069">
    <property type="entry name" value="HotDog_dom_sf"/>
</dbReference>
<dbReference type="GO" id="GO:0047617">
    <property type="term" value="F:fatty acyl-CoA hydrolase activity"/>
    <property type="evidence" value="ECO:0007669"/>
    <property type="project" value="TreeGrafter"/>
</dbReference>
<dbReference type="RefSeq" id="XP_018274313.1">
    <property type="nucleotide sequence ID" value="XM_018413776.1"/>
</dbReference>
<dbReference type="Proteomes" id="UP000053890">
    <property type="component" value="Unassembled WGS sequence"/>
</dbReference>
<dbReference type="OMA" id="FPLECAV"/>
<evidence type="ECO:0000313" key="2">
    <source>
        <dbReference type="Proteomes" id="UP000053890"/>
    </source>
</evidence>
<dbReference type="Pfam" id="PF13279">
    <property type="entry name" value="4HBT_2"/>
    <property type="match status" value="1"/>
</dbReference>
<evidence type="ECO:0008006" key="3">
    <source>
        <dbReference type="Google" id="ProtNLM"/>
    </source>
</evidence>
<gene>
    <name evidence="1" type="ORF">RHOBADRAFT_40812</name>
</gene>
<dbReference type="OrthoDB" id="5538558at2759"/>